<comment type="caution">
    <text evidence="1">The sequence shown here is derived from an EMBL/GenBank/DDBJ whole genome shotgun (WGS) entry which is preliminary data.</text>
</comment>
<keyword evidence="2" id="KW-1185">Reference proteome</keyword>
<dbReference type="AlphaFoldDB" id="A0A812IIS2"/>
<sequence length="117" mass="12638">MVPDSGRFTRCPAERRSMGVLAEPGSRARWACLSVGTIRYTNLLQSKHARLASHKWEACATGAARTADCKANPPLGGRERVAAFKLFCWTCFQGSSAIWLCVGRGGLQATTATVGHR</sequence>
<protein>
    <submittedName>
        <fullName evidence="1">Uncharacterized protein</fullName>
    </submittedName>
</protein>
<accession>A0A812IIS2</accession>
<dbReference type="EMBL" id="CAJNDS010000252">
    <property type="protein sequence ID" value="CAE7034381.1"/>
    <property type="molecule type" value="Genomic_DNA"/>
</dbReference>
<proteinExistence type="predicted"/>
<evidence type="ECO:0000313" key="2">
    <source>
        <dbReference type="Proteomes" id="UP000604046"/>
    </source>
</evidence>
<gene>
    <name evidence="1" type="ORF">SNAT2548_LOCUS4119</name>
</gene>
<evidence type="ECO:0000313" key="1">
    <source>
        <dbReference type="EMBL" id="CAE7034381.1"/>
    </source>
</evidence>
<organism evidence="1 2">
    <name type="scientific">Symbiodinium natans</name>
    <dbReference type="NCBI Taxonomy" id="878477"/>
    <lineage>
        <taxon>Eukaryota</taxon>
        <taxon>Sar</taxon>
        <taxon>Alveolata</taxon>
        <taxon>Dinophyceae</taxon>
        <taxon>Suessiales</taxon>
        <taxon>Symbiodiniaceae</taxon>
        <taxon>Symbiodinium</taxon>
    </lineage>
</organism>
<dbReference type="Proteomes" id="UP000604046">
    <property type="component" value="Unassembled WGS sequence"/>
</dbReference>
<name>A0A812IIS2_9DINO</name>
<reference evidence="1" key="1">
    <citation type="submission" date="2021-02" db="EMBL/GenBank/DDBJ databases">
        <authorList>
            <person name="Dougan E. K."/>
            <person name="Rhodes N."/>
            <person name="Thang M."/>
            <person name="Chan C."/>
        </authorList>
    </citation>
    <scope>NUCLEOTIDE SEQUENCE</scope>
</reference>